<evidence type="ECO:0000256" key="6">
    <source>
        <dbReference type="HAMAP-Rule" id="MF_01894"/>
    </source>
</evidence>
<dbReference type="InterPro" id="IPR010935">
    <property type="entry name" value="SMC_hinge"/>
</dbReference>
<dbReference type="InterPro" id="IPR036277">
    <property type="entry name" value="SMC_hinge_sf"/>
</dbReference>
<feature type="domain" description="SMC hinge" evidence="7">
    <location>
        <begin position="519"/>
        <end position="638"/>
    </location>
</feature>
<keyword evidence="4 6" id="KW-0175">Coiled coil</keyword>
<dbReference type="EMBL" id="JBHTCP010000016">
    <property type="protein sequence ID" value="MFC7372142.1"/>
    <property type="molecule type" value="Genomic_DNA"/>
</dbReference>
<dbReference type="PIRSF" id="PIRSF005719">
    <property type="entry name" value="SMC"/>
    <property type="match status" value="1"/>
</dbReference>
<comment type="function">
    <text evidence="6">Required for chromosome condensation and partitioning.</text>
</comment>
<accession>A0ABW2NS08</accession>
<dbReference type="NCBIfam" id="TIGR02168">
    <property type="entry name" value="SMC_prok_B"/>
    <property type="match status" value="1"/>
</dbReference>
<dbReference type="Proteomes" id="UP001596549">
    <property type="component" value="Unassembled WGS sequence"/>
</dbReference>
<feature type="coiled-coil region" evidence="6">
    <location>
        <begin position="897"/>
        <end position="931"/>
    </location>
</feature>
<dbReference type="InterPro" id="IPR003395">
    <property type="entry name" value="RecF/RecN/SMC_N"/>
</dbReference>
<gene>
    <name evidence="6 8" type="primary">smc</name>
    <name evidence="8" type="ORF">ACFQPF_10645</name>
</gene>
<comment type="caution">
    <text evidence="8">The sequence shown here is derived from an EMBL/GenBank/DDBJ whole genome shotgun (WGS) entry which is preliminary data.</text>
</comment>
<comment type="similarity">
    <text evidence="6">Belongs to the SMC family.</text>
</comment>
<feature type="binding site" evidence="6">
    <location>
        <begin position="32"/>
        <end position="39"/>
    </location>
    <ligand>
        <name>ATP</name>
        <dbReference type="ChEBI" id="CHEBI:30616"/>
    </ligand>
</feature>
<protein>
    <recommendedName>
        <fullName evidence="6">Chromosome partition protein Smc</fullName>
    </recommendedName>
</protein>
<feature type="coiled-coil region" evidence="6">
    <location>
        <begin position="167"/>
        <end position="208"/>
    </location>
</feature>
<evidence type="ECO:0000256" key="1">
    <source>
        <dbReference type="ARBA" id="ARBA00022490"/>
    </source>
</evidence>
<sequence>MFLKRLDVAGFKSFADKIQVEFVPGVTAVVGPNGSGKSNISDAVRWVLGEQSAKSLRGSKMEDIIFAGSDGRKPLNVAEVTLTLDNEDQHLPLEYSEVSVTRRVYRSGDSEYLINKQPCRLKDIVDLFMDSGLGREAYSIIGQGRIEEILSSKPEERRKIFEEAAGVLKYKTRKQKAEQKLSETQENLNRVEDILHELESQVEPLKIQASIAKDYLEKKEELKEIETALLVHEIEELHEKWEHQSVLVDELKVKQEHASTFVHDGEFVIGETRAEMQLLDDSINEIQDALLAASESLEKLEGKREVMKERKKNYNQNKNSMMGQIKEFKSRIEQLNETLAHEKEVLSGRKKALFATREELKEQQKRLAYSEKNMEEEIERLKGDYFEKLNEQTSVKNEMRYLEDQLKLQAVKSGKLEEENAQFTTIRTDTAEKKAAALLECQKAELDLKEKLDTYQALRTVTLQREKEFEASQQKLYQAYHYIQQYRSKKEMIESLQDDYAGFMLGVKEVLKAKDGKLAGIEGAVAELITVPEKLETAIEIALGASMQHVVTESEQSAMAAIRYLKQHRFGRATFLPLTVIKERSVSPADLQRIQGMDYFIGTAADLIAFDNKYEKVIKSLLGNVIIADTLQGANELARAAGHRYRIVTLDGDVVSPGGSMTGGSVKQKSSSLLSRQRELEELTEKLAVMEKQTAAAEEKVKKQKAELEAGKSELEFLREQGELLRIKENDLKSALKEIELEEKSVNDRLRLYDREKESFASEKSSAEARLRQLQQDLTAAVKAVADLDSLIKELGEQKKLQQSSFEQTQESVTALKVKSAELEQQMLSQQEKVERLKEEFSNVNDQLKETEEDFWLLEEEMNSNFSGEDVLDNQIKQKRHEKQGSMELISERRKQRLEKLQIVEEKEDLLKEAKRQLVQLSEGLKTEEISLNRLDVELENRLTALSSDYSLSYEGAKGKHILTIPAKEARKKVKLIKLSIAELGNVNLGAIEEYDRVKERFEFLAAQRDDLNEAKETLYGVISEMDEEMKKRFEASFTQIRSHFGVIFSELFGGGKADLVLTQPEDLLATGVDIFAQPPGKKLQHLALLSGGERALTAIALLFAILKVRPVPFCILDEVEAALDDANVNRFATYLKVFSKETQFIVVTHRKGTMEEADVLYGVTMQESGISKLVSVKLEETRELVPS</sequence>
<dbReference type="SUPFAM" id="SSF52540">
    <property type="entry name" value="P-loop containing nucleoside triphosphate hydrolases"/>
    <property type="match status" value="1"/>
</dbReference>
<dbReference type="Gene3D" id="3.40.50.300">
    <property type="entry name" value="P-loop containing nucleotide triphosphate hydrolases"/>
    <property type="match status" value="2"/>
</dbReference>
<dbReference type="RefSeq" id="WP_379749411.1">
    <property type="nucleotide sequence ID" value="NZ_JBHTCP010000016.1"/>
</dbReference>
<dbReference type="Pfam" id="PF06470">
    <property type="entry name" value="SMC_hinge"/>
    <property type="match status" value="1"/>
</dbReference>
<keyword evidence="5 6" id="KW-0238">DNA-binding</keyword>
<comment type="subcellular location">
    <subcellularLocation>
        <location evidence="6">Cytoplasm</location>
    </subcellularLocation>
</comment>
<dbReference type="Pfam" id="PF02463">
    <property type="entry name" value="SMC_N"/>
    <property type="match status" value="1"/>
</dbReference>
<keyword evidence="1 6" id="KW-0963">Cytoplasm</keyword>
<evidence type="ECO:0000313" key="8">
    <source>
        <dbReference type="EMBL" id="MFC7372142.1"/>
    </source>
</evidence>
<dbReference type="SMART" id="SM00968">
    <property type="entry name" value="SMC_hinge"/>
    <property type="match status" value="1"/>
</dbReference>
<comment type="subunit">
    <text evidence="6">Homodimer.</text>
</comment>
<comment type="domain">
    <text evidence="6">Contains large globular domains required for ATP hydrolysis at each terminus and a third globular domain forming a flexible hinge near the middle of the molecule. These domains are separated by coiled-coil structures.</text>
</comment>
<dbReference type="CDD" id="cd03278">
    <property type="entry name" value="ABC_SMC_barmotin"/>
    <property type="match status" value="2"/>
</dbReference>
<evidence type="ECO:0000256" key="3">
    <source>
        <dbReference type="ARBA" id="ARBA00022840"/>
    </source>
</evidence>
<evidence type="ECO:0000256" key="5">
    <source>
        <dbReference type="ARBA" id="ARBA00023125"/>
    </source>
</evidence>
<dbReference type="InterPro" id="IPR024704">
    <property type="entry name" value="SMC"/>
</dbReference>
<dbReference type="SUPFAM" id="SSF75553">
    <property type="entry name" value="Smc hinge domain"/>
    <property type="match status" value="1"/>
</dbReference>
<evidence type="ECO:0000313" key="9">
    <source>
        <dbReference type="Proteomes" id="UP001596549"/>
    </source>
</evidence>
<dbReference type="InterPro" id="IPR011890">
    <property type="entry name" value="SMC_prok"/>
</dbReference>
<dbReference type="HAMAP" id="MF_01894">
    <property type="entry name" value="Smc_prok"/>
    <property type="match status" value="1"/>
</dbReference>
<proteinExistence type="inferred from homology"/>
<feature type="coiled-coil region" evidence="6">
    <location>
        <begin position="283"/>
        <end position="391"/>
    </location>
</feature>
<dbReference type="InterPro" id="IPR027417">
    <property type="entry name" value="P-loop_NTPase"/>
</dbReference>
<dbReference type="PANTHER" id="PTHR43977">
    <property type="entry name" value="STRUCTURAL MAINTENANCE OF CHROMOSOMES PROTEIN 3"/>
    <property type="match status" value="1"/>
</dbReference>
<evidence type="ECO:0000259" key="7">
    <source>
        <dbReference type="SMART" id="SM00968"/>
    </source>
</evidence>
<name>A0ABW2NS08_9BACL</name>
<keyword evidence="2 6" id="KW-0547">Nucleotide-binding</keyword>
<organism evidence="8 9">
    <name type="scientific">Fictibacillus iocasae</name>
    <dbReference type="NCBI Taxonomy" id="2715437"/>
    <lineage>
        <taxon>Bacteria</taxon>
        <taxon>Bacillati</taxon>
        <taxon>Bacillota</taxon>
        <taxon>Bacilli</taxon>
        <taxon>Bacillales</taxon>
        <taxon>Fictibacillaceae</taxon>
        <taxon>Fictibacillus</taxon>
    </lineage>
</organism>
<dbReference type="Gene3D" id="1.20.1060.20">
    <property type="match status" value="1"/>
</dbReference>
<evidence type="ECO:0000256" key="4">
    <source>
        <dbReference type="ARBA" id="ARBA00023054"/>
    </source>
</evidence>
<evidence type="ECO:0000256" key="2">
    <source>
        <dbReference type="ARBA" id="ARBA00022741"/>
    </source>
</evidence>
<dbReference type="Gene3D" id="3.30.70.1620">
    <property type="match status" value="1"/>
</dbReference>
<keyword evidence="3 6" id="KW-0067">ATP-binding</keyword>
<keyword evidence="9" id="KW-1185">Reference proteome</keyword>
<reference evidence="9" key="1">
    <citation type="journal article" date="2019" name="Int. J. Syst. Evol. Microbiol.">
        <title>The Global Catalogue of Microorganisms (GCM) 10K type strain sequencing project: providing services to taxonomists for standard genome sequencing and annotation.</title>
        <authorList>
            <consortium name="The Broad Institute Genomics Platform"/>
            <consortium name="The Broad Institute Genome Sequencing Center for Infectious Disease"/>
            <person name="Wu L."/>
            <person name="Ma J."/>
        </authorList>
    </citation>
    <scope>NUCLEOTIDE SEQUENCE [LARGE SCALE GENOMIC DNA]</scope>
    <source>
        <strain evidence="9">NBRC 106396</strain>
    </source>
</reference>
<feature type="coiled-coil region" evidence="6">
    <location>
        <begin position="673"/>
        <end position="854"/>
    </location>
</feature>